<sequence>MIHRPLLLHVNGLWLLLLVLLSSRSACAQQQQPDDIDGFVSQQAASLDQLDPGCWTWKSTLMGTYLEGSDPISKRYVWLTDGCAKACQENQDCKAWSFDWKGECFLLSNVTAVRRAGDSDGRGFAAIAMGKKGSSDCRSLDERHPCIQHNVKILWSDISYKYADANLTVDECQQACIDMIECRFFTHIALPGQTRQCFMKNAGVDDNKVCSEHATSGFVYARDCGAPSEPLEPADGDVQRLTSQGLSLSLELLQSSYPPYPVAEEAYEKVNVCGCYKEATKPYFERLDGGSDMGIDPDKPPEYAPGSAEVIQEVPTYLMPPRRCQLFCQAHAECEHFSSRWNRCSVEESHQMGGRPGFTRPFGAEALPAGQTQRGPLMRLCILP</sequence>
<feature type="domain" description="Apple" evidence="4">
    <location>
        <begin position="146"/>
        <end position="224"/>
    </location>
</feature>
<dbReference type="EMBL" id="CDMY01000802">
    <property type="protein sequence ID" value="CEM34105.1"/>
    <property type="molecule type" value="Genomic_DNA"/>
</dbReference>
<dbReference type="GO" id="GO:0006508">
    <property type="term" value="P:proteolysis"/>
    <property type="evidence" value="ECO:0007669"/>
    <property type="project" value="InterPro"/>
</dbReference>
<dbReference type="InParanoid" id="A0A0G4GU04"/>
<organism evidence="5 6">
    <name type="scientific">Vitrella brassicaformis (strain CCMP3155)</name>
    <dbReference type="NCBI Taxonomy" id="1169540"/>
    <lineage>
        <taxon>Eukaryota</taxon>
        <taxon>Sar</taxon>
        <taxon>Alveolata</taxon>
        <taxon>Colpodellida</taxon>
        <taxon>Vitrellaceae</taxon>
        <taxon>Vitrella</taxon>
    </lineage>
</organism>
<dbReference type="SMART" id="SM00223">
    <property type="entry name" value="APPLE"/>
    <property type="match status" value="1"/>
</dbReference>
<evidence type="ECO:0000313" key="5">
    <source>
        <dbReference type="EMBL" id="CEM34105.1"/>
    </source>
</evidence>
<evidence type="ECO:0000256" key="2">
    <source>
        <dbReference type="ARBA" id="ARBA00023157"/>
    </source>
</evidence>
<keyword evidence="1" id="KW-0677">Repeat</keyword>
<dbReference type="Pfam" id="PF00024">
    <property type="entry name" value="PAN_1"/>
    <property type="match status" value="2"/>
</dbReference>
<accession>A0A0G4GU04</accession>
<dbReference type="VEuPathDB" id="CryptoDB:Vbra_10322"/>
<reference evidence="5 6" key="1">
    <citation type="submission" date="2014-11" db="EMBL/GenBank/DDBJ databases">
        <authorList>
            <person name="Zhu J."/>
            <person name="Qi W."/>
            <person name="Song R."/>
        </authorList>
    </citation>
    <scope>NUCLEOTIDE SEQUENCE [LARGE SCALE GENOMIC DNA]</scope>
</reference>
<evidence type="ECO:0000259" key="4">
    <source>
        <dbReference type="PROSITE" id="PS50948"/>
    </source>
</evidence>
<evidence type="ECO:0000256" key="1">
    <source>
        <dbReference type="ARBA" id="ARBA00022737"/>
    </source>
</evidence>
<dbReference type="Gene3D" id="3.50.4.10">
    <property type="entry name" value="Hepatocyte Growth Factor"/>
    <property type="match status" value="2"/>
</dbReference>
<dbReference type="InterPro" id="IPR000177">
    <property type="entry name" value="Apple"/>
</dbReference>
<evidence type="ECO:0000313" key="6">
    <source>
        <dbReference type="Proteomes" id="UP000041254"/>
    </source>
</evidence>
<proteinExistence type="predicted"/>
<dbReference type="InterPro" id="IPR003609">
    <property type="entry name" value="Pan_app"/>
</dbReference>
<dbReference type="AlphaFoldDB" id="A0A0G4GU04"/>
<dbReference type="PhylomeDB" id="A0A0G4GU04"/>
<evidence type="ECO:0000256" key="3">
    <source>
        <dbReference type="SAM" id="SignalP"/>
    </source>
</evidence>
<feature type="chain" id="PRO_5005190499" description="Apple domain-containing protein" evidence="3">
    <location>
        <begin position="29"/>
        <end position="384"/>
    </location>
</feature>
<dbReference type="GO" id="GO:0005576">
    <property type="term" value="C:extracellular region"/>
    <property type="evidence" value="ECO:0007669"/>
    <property type="project" value="InterPro"/>
</dbReference>
<keyword evidence="3" id="KW-0732">Signal</keyword>
<feature type="signal peptide" evidence="3">
    <location>
        <begin position="1"/>
        <end position="28"/>
    </location>
</feature>
<name>A0A0G4GU04_VITBC</name>
<gene>
    <name evidence="5" type="ORF">Vbra_10322</name>
</gene>
<keyword evidence="2" id="KW-1015">Disulfide bond</keyword>
<dbReference type="Pfam" id="PF14295">
    <property type="entry name" value="PAN_4"/>
    <property type="match status" value="1"/>
</dbReference>
<protein>
    <recommendedName>
        <fullName evidence="4">Apple domain-containing protein</fullName>
    </recommendedName>
</protein>
<dbReference type="Proteomes" id="UP000041254">
    <property type="component" value="Unassembled WGS sequence"/>
</dbReference>
<keyword evidence="6" id="KW-1185">Reference proteome</keyword>
<dbReference type="PROSITE" id="PS50948">
    <property type="entry name" value="PAN"/>
    <property type="match status" value="1"/>
</dbReference>